<dbReference type="InterPro" id="IPR031259">
    <property type="entry name" value="ILBP"/>
</dbReference>
<dbReference type="Gene3D" id="2.40.128.20">
    <property type="match status" value="1"/>
</dbReference>
<evidence type="ECO:0000313" key="4">
    <source>
        <dbReference type="Proteomes" id="UP000838412"/>
    </source>
</evidence>
<dbReference type="OrthoDB" id="354351at2759"/>
<proteinExistence type="inferred from homology"/>
<sequence length="203" mass="22379">MAGSSITGKWKLDHNEGFEEFLGEMGAPLLARKAASKTSPTQQIVINGTQVTIKLKSMMITKEMEFNIGQEFETEWSGIKSKKVLFAVLLWWDGCTLESRAYVPARARSFLGAYPSAPPKIYPAPLPANQTRSAAGRTDLVLASGKWGGAMARWEDGRLVVRENGAVGETITSRYIDGNGMLIMQITSPKGLVCRRYFKKKSE</sequence>
<dbReference type="AlphaFoldDB" id="A0A8J9Z5R8"/>
<dbReference type="PROSITE" id="PS00214">
    <property type="entry name" value="FABP"/>
    <property type="match status" value="1"/>
</dbReference>
<keyword evidence="4" id="KW-1185">Reference proteome</keyword>
<dbReference type="PRINTS" id="PR00178">
    <property type="entry name" value="FATTYACIDBP"/>
</dbReference>
<dbReference type="InterPro" id="IPR000463">
    <property type="entry name" value="Fatty_acid-bd"/>
</dbReference>
<dbReference type="Proteomes" id="UP000838412">
    <property type="component" value="Chromosome 16"/>
</dbReference>
<reference evidence="3" key="1">
    <citation type="submission" date="2022-01" db="EMBL/GenBank/DDBJ databases">
        <authorList>
            <person name="Braso-Vives M."/>
        </authorList>
    </citation>
    <scope>NUCLEOTIDE SEQUENCE</scope>
</reference>
<name>A0A8J9Z5R8_BRALA</name>
<comment type="similarity">
    <text evidence="1">Belongs to the calycin superfamily. Fatty-acid binding protein (FABP) family.</text>
</comment>
<accession>A0A8J9Z5R8</accession>
<dbReference type="PANTHER" id="PTHR11955">
    <property type="entry name" value="FATTY ACID BINDING PROTEIN"/>
    <property type="match status" value="1"/>
</dbReference>
<dbReference type="EMBL" id="OV696701">
    <property type="protein sequence ID" value="CAH1247670.1"/>
    <property type="molecule type" value="Genomic_DNA"/>
</dbReference>
<dbReference type="GO" id="GO:0008289">
    <property type="term" value="F:lipid binding"/>
    <property type="evidence" value="ECO:0007669"/>
    <property type="project" value="InterPro"/>
</dbReference>
<feature type="domain" description="Cytosolic fatty-acid binding proteins" evidence="2">
    <location>
        <begin position="8"/>
        <end position="25"/>
    </location>
</feature>
<evidence type="ECO:0000313" key="3">
    <source>
        <dbReference type="EMBL" id="CAH1247670.1"/>
    </source>
</evidence>
<dbReference type="CDD" id="cd00742">
    <property type="entry name" value="FABP"/>
    <property type="match status" value="1"/>
</dbReference>
<evidence type="ECO:0000256" key="1">
    <source>
        <dbReference type="ARBA" id="ARBA00008390"/>
    </source>
</evidence>
<dbReference type="SUPFAM" id="SSF50814">
    <property type="entry name" value="Lipocalins"/>
    <property type="match status" value="1"/>
</dbReference>
<organism evidence="3 4">
    <name type="scientific">Branchiostoma lanceolatum</name>
    <name type="common">Common lancelet</name>
    <name type="synonym">Amphioxus lanceolatum</name>
    <dbReference type="NCBI Taxonomy" id="7740"/>
    <lineage>
        <taxon>Eukaryota</taxon>
        <taxon>Metazoa</taxon>
        <taxon>Chordata</taxon>
        <taxon>Cephalochordata</taxon>
        <taxon>Leptocardii</taxon>
        <taxon>Amphioxiformes</taxon>
        <taxon>Branchiostomatidae</taxon>
        <taxon>Branchiostoma</taxon>
    </lineage>
</organism>
<evidence type="ECO:0000259" key="2">
    <source>
        <dbReference type="PROSITE" id="PS00214"/>
    </source>
</evidence>
<gene>
    <name evidence="3" type="primary">RBP1</name>
    <name evidence="3" type="ORF">BLAG_LOCUS9273</name>
</gene>
<dbReference type="InterPro" id="IPR012674">
    <property type="entry name" value="Calycin"/>
</dbReference>
<protein>
    <submittedName>
        <fullName evidence="3">RBP1 protein</fullName>
    </submittedName>
</protein>